<gene>
    <name evidence="9" type="ORF">BJG266_LOCUS23619</name>
    <name evidence="8" type="ORF">QVE165_LOCUS17550</name>
</gene>
<dbReference type="InterPro" id="IPR051221">
    <property type="entry name" value="LDLR-related"/>
</dbReference>
<dbReference type="PANTHER" id="PTHR22722">
    <property type="entry name" value="LOW-DENSITY LIPOPROTEIN RECEPTOR-RELATED PROTEIN 2-RELATED"/>
    <property type="match status" value="1"/>
</dbReference>
<dbReference type="InterPro" id="IPR036055">
    <property type="entry name" value="LDL_receptor-like_sf"/>
</dbReference>
<dbReference type="SMART" id="SM00181">
    <property type="entry name" value="EGF"/>
    <property type="match status" value="5"/>
</dbReference>
<reference evidence="9" key="1">
    <citation type="submission" date="2021-02" db="EMBL/GenBank/DDBJ databases">
        <authorList>
            <person name="Nowell W R."/>
        </authorList>
    </citation>
    <scope>NUCLEOTIDE SEQUENCE</scope>
</reference>
<evidence type="ECO:0000313" key="9">
    <source>
        <dbReference type="EMBL" id="CAF1142331.1"/>
    </source>
</evidence>
<dbReference type="GO" id="GO:0043235">
    <property type="term" value="C:receptor complex"/>
    <property type="evidence" value="ECO:0007669"/>
    <property type="project" value="TreeGrafter"/>
</dbReference>
<evidence type="ECO:0000313" key="11">
    <source>
        <dbReference type="Proteomes" id="UP000663877"/>
    </source>
</evidence>
<evidence type="ECO:0000313" key="8">
    <source>
        <dbReference type="EMBL" id="CAF1049776.1"/>
    </source>
</evidence>
<dbReference type="GO" id="GO:0005041">
    <property type="term" value="F:low-density lipoprotein particle receptor activity"/>
    <property type="evidence" value="ECO:0007669"/>
    <property type="project" value="TreeGrafter"/>
</dbReference>
<feature type="transmembrane region" description="Helical" evidence="5">
    <location>
        <begin position="1545"/>
        <end position="1569"/>
    </location>
</feature>
<feature type="disulfide bond" evidence="3">
    <location>
        <begin position="202"/>
        <end position="214"/>
    </location>
</feature>
<feature type="disulfide bond" evidence="2">
    <location>
        <begin position="1374"/>
        <end position="1383"/>
    </location>
</feature>
<dbReference type="Proteomes" id="UP000663877">
    <property type="component" value="Unassembled WGS sequence"/>
</dbReference>
<dbReference type="Gene3D" id="2.10.25.10">
    <property type="entry name" value="Laminin"/>
    <property type="match status" value="2"/>
</dbReference>
<accession>A0A814S2G4</accession>
<dbReference type="Pfam" id="PF00057">
    <property type="entry name" value="Ldl_recept_a"/>
    <property type="match status" value="2"/>
</dbReference>
<evidence type="ECO:0000256" key="4">
    <source>
        <dbReference type="SAM" id="MobiDB-lite"/>
    </source>
</evidence>
<evidence type="ECO:0000259" key="7">
    <source>
        <dbReference type="PROSITE" id="PS50026"/>
    </source>
</evidence>
<dbReference type="InterPro" id="IPR000742">
    <property type="entry name" value="EGF"/>
</dbReference>
<feature type="transmembrane region" description="Helical" evidence="5">
    <location>
        <begin position="1505"/>
        <end position="1525"/>
    </location>
</feature>
<feature type="disulfide bond" evidence="3">
    <location>
        <begin position="179"/>
        <end position="194"/>
    </location>
</feature>
<dbReference type="CDD" id="cd00112">
    <property type="entry name" value="LDLa"/>
    <property type="match status" value="2"/>
</dbReference>
<dbReference type="EMBL" id="CAJNOM010000101">
    <property type="protein sequence ID" value="CAF1049776.1"/>
    <property type="molecule type" value="Genomic_DNA"/>
</dbReference>
<feature type="transmembrane region" description="Helical" evidence="5">
    <location>
        <begin position="1412"/>
        <end position="1437"/>
    </location>
</feature>
<dbReference type="PANTHER" id="PTHR22722:SF5">
    <property type="entry name" value="LOW-DENSITY LIPOPROTEIN RECEPTOR-RELATED PROTEIN 1B"/>
    <property type="match status" value="1"/>
</dbReference>
<dbReference type="SUPFAM" id="SSF57196">
    <property type="entry name" value="EGF/Laminin"/>
    <property type="match status" value="2"/>
</dbReference>
<dbReference type="EMBL" id="CAJNOI010000159">
    <property type="protein sequence ID" value="CAF1142331.1"/>
    <property type="molecule type" value="Genomic_DNA"/>
</dbReference>
<feature type="chain" id="PRO_5036410758" description="EGF-like domain-containing protein" evidence="6">
    <location>
        <begin position="17"/>
        <end position="1630"/>
    </location>
</feature>
<dbReference type="SUPFAM" id="SSF57424">
    <property type="entry name" value="LDL receptor-like module"/>
    <property type="match status" value="2"/>
</dbReference>
<dbReference type="PROSITE" id="PS01186">
    <property type="entry name" value="EGF_2"/>
    <property type="match status" value="1"/>
</dbReference>
<feature type="domain" description="EGF-like" evidence="7">
    <location>
        <begin position="1065"/>
        <end position="1105"/>
    </location>
</feature>
<dbReference type="InterPro" id="IPR002172">
    <property type="entry name" value="LDrepeatLR_classA_rpt"/>
</dbReference>
<keyword evidence="1 2" id="KW-1015">Disulfide bond</keyword>
<keyword evidence="5" id="KW-0812">Transmembrane</keyword>
<keyword evidence="5" id="KW-0472">Membrane</keyword>
<feature type="disulfide bond" evidence="3">
    <location>
        <begin position="624"/>
        <end position="636"/>
    </location>
</feature>
<comment type="caution">
    <text evidence="2">Lacks conserved residue(s) required for the propagation of feature annotation.</text>
</comment>
<dbReference type="PRINTS" id="PR00261">
    <property type="entry name" value="LDLRECEPTOR"/>
</dbReference>
<sequence>MLYFLILLSSLSVQNAFYLLNTEDNDNVEYYDCILLENVPYCRRPDFPVSLNRDNGTVQCYHGGTLKSFETLRRAKRTPNSIIHRSRSSIEKGEEYALYLAGQMNSSSLCECRTRSFGKNCEYQIIGGKNHVTFADSRTWQNDEKKKNRFHMHAYQKTLCYTTLTCDYGLLCIDWRDICDGRQQCMNGTDEEACDLLEFNECEDDEYRCSNGMCIPEIYFLDGEYDCMDYSDERQPFDHSTCAYQADTFNCDEHICSITQWSCGEGQCIDEKNRYQWQESSITKITQCHSMREYMFMCELSHHYKMWTSINGTCYTLTVFNEINEGWNKRNLTTDEYSQYLIKCALSDGLEQGCACKGQTCTQHIAKSSSSSIKYPSRGLLAPYLTAHYNIDRKWPGNKQPDFYMLKGSIRCRGYTAQIPADQPIRLENSIDMTYMALENMFCNISQIVIYGDESQFHALCYTNNSRTLGKGLPYAFVDVCKQCISQYRINDGIRNCHNGEDELLQQKNTCTKSVRRHRFRCSYEQDTCLVVGTLGDSVKHCNQSNDEYVSGRGRSLSTTVCAQVNDDGCRFLVEYILTSQNNFNSSREMSTKIQMPFRFYCNTFWNLADKFDESLPVCQNWTCAQDEYQCNNGQCIQKNYMCDTEWDCADGSDELFYIEHLSYHNKLINLTQNQTACAMDKNIKAQLFDNVCNTSSEYACLLINFTQQSDVRFTRPCIKISQIGDNIIDCLGGLDERNTLTHCSGMGPLGYAFQCRSTPNVCIEDHYLCRSTSRCSDYNDDMALCGHHDKECSHLTDALCINGTCLKHARCNGKIECDYGEDEYWCRTNTISTDSMQYRLSKRLAQLKRNRYIGLPKYPATSNRTKTTVIEQQKATPKQSVIVDSDPSIASFICNRGVAVSYHTNTTICFCPPSYYGEYCQYHSDRITNYAYLNVSHSSYAQPTIDKNITIKVLVLLMHENQIIHNRQFHIRSAINFHVLVKRNHHLIYSREAKLLEEKIRRRSNRSLIIDNNLYYLRYEAYELKPDTSIRIAGVWQYPLFFDFLPSFRFAKILRFHEQRSKSSLSPCQPNPCNFSNAKCHILENDSKKYVCLCDPGYSGKRCSIQDQYCTNNFCHSSSLCKPTYMGSTAGSRLPFCLCPLNVYGTRCGLVYDQCWSNPCKNNGTCYPSTSNFTKIYCVCNEDYYGDSCQFRKGALDLVIHASNISEVSVVQYFYIDIKTLYLVVEYQDVFKQTPNRLHHHYADVFAPDIVLLKSYSEENTKHPRIFLMSLAMKEKKVNSSIMLTDENLCINLEDTLQSIQPHQYHMICRNSSSSVRPLCFFDAQYLCFCEIDYYRAECFIYDHHLDQCNQCFSNGRCIQGDLKNDSDFLCICPKCYEGLRCQYSTEQFSFTTEQLFMHHLLSPMKNIRQLAFYSIIIVACIFFIIGTFNNLLTFVTFYRSKFLRTGVGNYLLMGTLPTIIPSQQTISETNENGPVGQNESMPSSPSNVDHAQSNSRWNFFRTVLHENVDLIFGPAITIVPQLFSLPQLILSSVMSCHNFGSSIVTYILMISFFISFIPQLISFRLYVKSSTVYYTHFCSTPIGKKIIWLKNFCRWGTKKQSTDLELTQRGLSSAIKLDNSTITKNTRR</sequence>
<evidence type="ECO:0000256" key="3">
    <source>
        <dbReference type="PROSITE-ProRule" id="PRU00124"/>
    </source>
</evidence>
<dbReference type="SMART" id="SM00192">
    <property type="entry name" value="LDLa"/>
    <property type="match status" value="5"/>
</dbReference>
<dbReference type="Gene3D" id="4.10.400.10">
    <property type="entry name" value="Low-density Lipoprotein Receptor"/>
    <property type="match status" value="3"/>
</dbReference>
<protein>
    <recommendedName>
        <fullName evidence="7">EGF-like domain-containing protein</fullName>
    </recommendedName>
</protein>
<dbReference type="Proteomes" id="UP000663832">
    <property type="component" value="Unassembled WGS sequence"/>
</dbReference>
<dbReference type="PROSITE" id="PS50026">
    <property type="entry name" value="EGF_3"/>
    <property type="match status" value="3"/>
</dbReference>
<organism evidence="9 11">
    <name type="scientific">Adineta steineri</name>
    <dbReference type="NCBI Taxonomy" id="433720"/>
    <lineage>
        <taxon>Eukaryota</taxon>
        <taxon>Metazoa</taxon>
        <taxon>Spiralia</taxon>
        <taxon>Gnathifera</taxon>
        <taxon>Rotifera</taxon>
        <taxon>Eurotatoria</taxon>
        <taxon>Bdelloidea</taxon>
        <taxon>Adinetida</taxon>
        <taxon>Adinetidae</taxon>
        <taxon>Adineta</taxon>
    </lineage>
</organism>
<feature type="signal peptide" evidence="6">
    <location>
        <begin position="1"/>
        <end position="16"/>
    </location>
</feature>
<keyword evidence="10" id="KW-1185">Reference proteome</keyword>
<dbReference type="OrthoDB" id="5958943at2759"/>
<feature type="disulfide bond" evidence="2">
    <location>
        <begin position="1181"/>
        <end position="1190"/>
    </location>
</feature>
<evidence type="ECO:0000256" key="6">
    <source>
        <dbReference type="SAM" id="SignalP"/>
    </source>
</evidence>
<name>A0A814S2G4_9BILA</name>
<comment type="caution">
    <text evidence="9">The sequence shown here is derived from an EMBL/GenBank/DDBJ whole genome shotgun (WGS) entry which is preliminary data.</text>
</comment>
<evidence type="ECO:0000256" key="5">
    <source>
        <dbReference type="SAM" id="Phobius"/>
    </source>
</evidence>
<keyword evidence="6" id="KW-0732">Signal</keyword>
<feature type="disulfide bond" evidence="3">
    <location>
        <begin position="631"/>
        <end position="649"/>
    </location>
</feature>
<proteinExistence type="predicted"/>
<feature type="domain" description="EGF-like" evidence="7">
    <location>
        <begin position="1152"/>
        <end position="1191"/>
    </location>
</feature>
<evidence type="ECO:0000256" key="2">
    <source>
        <dbReference type="PROSITE-ProRule" id="PRU00076"/>
    </source>
</evidence>
<dbReference type="PROSITE" id="PS50068">
    <property type="entry name" value="LDLRA_2"/>
    <property type="match status" value="4"/>
</dbReference>
<feature type="domain" description="EGF-like" evidence="7">
    <location>
        <begin position="1346"/>
        <end position="1384"/>
    </location>
</feature>
<feature type="region of interest" description="Disordered" evidence="4">
    <location>
        <begin position="1469"/>
        <end position="1492"/>
    </location>
</feature>
<feature type="disulfide bond" evidence="3">
    <location>
        <begin position="160"/>
        <end position="172"/>
    </location>
</feature>
<evidence type="ECO:0000313" key="10">
    <source>
        <dbReference type="Proteomes" id="UP000663832"/>
    </source>
</evidence>
<dbReference type="PROSITE" id="PS00022">
    <property type="entry name" value="EGF_1"/>
    <property type="match status" value="5"/>
</dbReference>
<dbReference type="GO" id="GO:0005886">
    <property type="term" value="C:plasma membrane"/>
    <property type="evidence" value="ECO:0007669"/>
    <property type="project" value="TreeGrafter"/>
</dbReference>
<keyword evidence="5" id="KW-1133">Transmembrane helix</keyword>
<keyword evidence="2" id="KW-0245">EGF-like domain</keyword>
<evidence type="ECO:0000256" key="1">
    <source>
        <dbReference type="ARBA" id="ARBA00023157"/>
    </source>
</evidence>
<feature type="disulfide bond" evidence="3">
    <location>
        <begin position="209"/>
        <end position="227"/>
    </location>
</feature>
<feature type="disulfide bond" evidence="2">
    <location>
        <begin position="1095"/>
        <end position="1104"/>
    </location>
</feature>